<comment type="caution">
    <text evidence="5">The sequence shown here is derived from an EMBL/GenBank/DDBJ whole genome shotgun (WGS) entry which is preliminary data.</text>
</comment>
<evidence type="ECO:0000256" key="4">
    <source>
        <dbReference type="ARBA" id="ARBA00023033"/>
    </source>
</evidence>
<evidence type="ECO:0000313" key="6">
    <source>
        <dbReference type="Proteomes" id="UP000287352"/>
    </source>
</evidence>
<evidence type="ECO:0000256" key="3">
    <source>
        <dbReference type="ARBA" id="ARBA00023002"/>
    </source>
</evidence>
<dbReference type="RefSeq" id="WP_218028909.1">
    <property type="nucleotide sequence ID" value="NZ_BIFR01000001.1"/>
</dbReference>
<dbReference type="EMBL" id="BIFR01000001">
    <property type="protein sequence ID" value="GCE12781.1"/>
    <property type="molecule type" value="Genomic_DNA"/>
</dbReference>
<name>A0A402A189_9CHLR</name>
<keyword evidence="6" id="KW-1185">Reference proteome</keyword>
<protein>
    <recommendedName>
        <fullName evidence="7">Luciferase-like domain-containing protein</fullName>
    </recommendedName>
</protein>
<gene>
    <name evidence="5" type="ORF">KTT_26400</name>
</gene>
<dbReference type="InterPro" id="IPR051260">
    <property type="entry name" value="Diverse_substr_monoxygenases"/>
</dbReference>
<keyword evidence="2" id="KW-0288">FMN</keyword>
<evidence type="ECO:0008006" key="7">
    <source>
        <dbReference type="Google" id="ProtNLM"/>
    </source>
</evidence>
<accession>A0A402A189</accession>
<dbReference type="AlphaFoldDB" id="A0A402A189"/>
<dbReference type="SUPFAM" id="SSF51679">
    <property type="entry name" value="Bacterial luciferase-like"/>
    <property type="match status" value="1"/>
</dbReference>
<dbReference type="PANTHER" id="PTHR30011">
    <property type="entry name" value="ALKANESULFONATE MONOOXYGENASE-RELATED"/>
    <property type="match status" value="1"/>
</dbReference>
<dbReference type="InterPro" id="IPR036661">
    <property type="entry name" value="Luciferase-like_sf"/>
</dbReference>
<dbReference type="PANTHER" id="PTHR30011:SF16">
    <property type="entry name" value="C2H2 FINGER DOMAIN TRANSCRIPTION FACTOR (EUROFUNG)-RELATED"/>
    <property type="match status" value="1"/>
</dbReference>
<keyword evidence="3" id="KW-0560">Oxidoreductase</keyword>
<reference evidence="6" key="1">
    <citation type="submission" date="2018-12" db="EMBL/GenBank/DDBJ databases">
        <title>Tengunoibacter tsumagoiensis gen. nov., sp. nov., Dictyobacter kobayashii sp. nov., D. alpinus sp. nov., and D. joshuensis sp. nov. and description of Dictyobacteraceae fam. nov. within the order Ktedonobacterales isolated from Tengu-no-mugimeshi.</title>
        <authorList>
            <person name="Wang C.M."/>
            <person name="Zheng Y."/>
            <person name="Sakai Y."/>
            <person name="Toyoda A."/>
            <person name="Minakuchi Y."/>
            <person name="Abe K."/>
            <person name="Yokota A."/>
            <person name="Yabe S."/>
        </authorList>
    </citation>
    <scope>NUCLEOTIDE SEQUENCE [LARGE SCALE GENOMIC DNA]</scope>
    <source>
        <strain evidence="6">Uno3</strain>
    </source>
</reference>
<evidence type="ECO:0000313" key="5">
    <source>
        <dbReference type="EMBL" id="GCE12781.1"/>
    </source>
</evidence>
<evidence type="ECO:0000256" key="2">
    <source>
        <dbReference type="ARBA" id="ARBA00022643"/>
    </source>
</evidence>
<dbReference type="Proteomes" id="UP000287352">
    <property type="component" value="Unassembled WGS sequence"/>
</dbReference>
<proteinExistence type="predicted"/>
<dbReference type="GO" id="GO:0016705">
    <property type="term" value="F:oxidoreductase activity, acting on paired donors, with incorporation or reduction of molecular oxygen"/>
    <property type="evidence" value="ECO:0007669"/>
    <property type="project" value="InterPro"/>
</dbReference>
<organism evidence="5 6">
    <name type="scientific">Tengunoibacter tsumagoiensis</name>
    <dbReference type="NCBI Taxonomy" id="2014871"/>
    <lineage>
        <taxon>Bacteria</taxon>
        <taxon>Bacillati</taxon>
        <taxon>Chloroflexota</taxon>
        <taxon>Ktedonobacteria</taxon>
        <taxon>Ktedonobacterales</taxon>
        <taxon>Dictyobacteraceae</taxon>
        <taxon>Tengunoibacter</taxon>
    </lineage>
</organism>
<evidence type="ECO:0000256" key="1">
    <source>
        <dbReference type="ARBA" id="ARBA00022630"/>
    </source>
</evidence>
<dbReference type="GO" id="GO:0004497">
    <property type="term" value="F:monooxygenase activity"/>
    <property type="evidence" value="ECO:0007669"/>
    <property type="project" value="UniProtKB-KW"/>
</dbReference>
<keyword evidence="4" id="KW-0503">Monooxygenase</keyword>
<dbReference type="Gene3D" id="3.20.20.30">
    <property type="entry name" value="Luciferase-like domain"/>
    <property type="match status" value="1"/>
</dbReference>
<keyword evidence="1" id="KW-0285">Flavoprotein</keyword>
<sequence>MATHRGQIKLGAFLQNSGHHVAAWRHPDVPVDASLNFAFYQGLAQTAERAKFDLVFLADGNAVSQLWT</sequence>